<dbReference type="PANTHER" id="PTHR19136">
    <property type="entry name" value="MOLYBDENUM COFACTOR GUANYLYLTRANSFERASE"/>
    <property type="match status" value="1"/>
</dbReference>
<comment type="domain">
    <text evidence="8">The N-terminal domain determines nucleotide recognition and specific binding, while the C-terminal domain determines the specific binding to the target protein.</text>
</comment>
<dbReference type="EMBL" id="UGSB01000001">
    <property type="protein sequence ID" value="SUA50293.1"/>
    <property type="molecule type" value="Genomic_DNA"/>
</dbReference>
<protein>
    <recommendedName>
        <fullName evidence="8">Molybdenum cofactor guanylyltransferase</fullName>
        <shortName evidence="8">MoCo guanylyltransferase</shortName>
        <ecNumber evidence="8">2.7.7.77</ecNumber>
    </recommendedName>
    <alternativeName>
        <fullName evidence="8">GTP:molybdopterin guanylyltransferase</fullName>
    </alternativeName>
    <alternativeName>
        <fullName evidence="8">Mo-MPT guanylyltransferase</fullName>
    </alternativeName>
    <alternativeName>
        <fullName evidence="8">Molybdopterin guanylyltransferase</fullName>
    </alternativeName>
    <alternativeName>
        <fullName evidence="8">Molybdopterin-guanine dinucleotide synthase</fullName>
        <shortName evidence="8">MGD synthase</shortName>
    </alternativeName>
</protein>
<feature type="binding site" evidence="8">
    <location>
        <position position="108"/>
    </location>
    <ligand>
        <name>Mg(2+)</name>
        <dbReference type="ChEBI" id="CHEBI:18420"/>
    </ligand>
</feature>
<dbReference type="GO" id="GO:0046872">
    <property type="term" value="F:metal ion binding"/>
    <property type="evidence" value="ECO:0007669"/>
    <property type="project" value="UniProtKB-KW"/>
</dbReference>
<dbReference type="Pfam" id="PF12804">
    <property type="entry name" value="NTP_transf_3"/>
    <property type="match status" value="1"/>
</dbReference>
<keyword evidence="7 8" id="KW-0501">Molybdenum cofactor biosynthesis</keyword>
<organism evidence="10 11">
    <name type="scientific">Oligella ureolytica</name>
    <dbReference type="NCBI Taxonomy" id="90244"/>
    <lineage>
        <taxon>Bacteria</taxon>
        <taxon>Pseudomonadati</taxon>
        <taxon>Pseudomonadota</taxon>
        <taxon>Betaproteobacteria</taxon>
        <taxon>Burkholderiales</taxon>
        <taxon>Alcaligenaceae</taxon>
        <taxon>Oligella</taxon>
    </lineage>
</organism>
<keyword evidence="5 8" id="KW-0460">Magnesium</keyword>
<keyword evidence="6 8" id="KW-0342">GTP-binding</keyword>
<dbReference type="AlphaFoldDB" id="A0A378XBU1"/>
<comment type="similarity">
    <text evidence="8">Belongs to the MobA family.</text>
</comment>
<feature type="binding site" evidence="8">
    <location>
        <position position="29"/>
    </location>
    <ligand>
        <name>GTP</name>
        <dbReference type="ChEBI" id="CHEBI:37565"/>
    </ligand>
</feature>
<dbReference type="EC" id="2.7.7.77" evidence="8"/>
<evidence type="ECO:0000256" key="2">
    <source>
        <dbReference type="ARBA" id="ARBA00022679"/>
    </source>
</evidence>
<reference evidence="10 11" key="1">
    <citation type="submission" date="2018-06" db="EMBL/GenBank/DDBJ databases">
        <authorList>
            <consortium name="Pathogen Informatics"/>
            <person name="Doyle S."/>
        </authorList>
    </citation>
    <scope>NUCLEOTIDE SEQUENCE [LARGE SCALE GENOMIC DNA]</scope>
    <source>
        <strain evidence="10 11">NCTC11997</strain>
    </source>
</reference>
<comment type="caution">
    <text evidence="8">Lacks conserved residue(s) required for the propagation of feature annotation.</text>
</comment>
<evidence type="ECO:0000256" key="6">
    <source>
        <dbReference type="ARBA" id="ARBA00023134"/>
    </source>
</evidence>
<keyword evidence="2 8" id="KW-0808">Transferase</keyword>
<dbReference type="Gene3D" id="3.90.550.10">
    <property type="entry name" value="Spore Coat Polysaccharide Biosynthesis Protein SpsA, Chain A"/>
    <property type="match status" value="1"/>
</dbReference>
<feature type="binding site" evidence="8">
    <location>
        <begin position="16"/>
        <end position="18"/>
    </location>
    <ligand>
        <name>GTP</name>
        <dbReference type="ChEBI" id="CHEBI:37565"/>
    </ligand>
</feature>
<dbReference type="PANTHER" id="PTHR19136:SF81">
    <property type="entry name" value="MOLYBDENUM COFACTOR GUANYLYLTRANSFERASE"/>
    <property type="match status" value="1"/>
</dbReference>
<accession>A0A378XBU1</accession>
<feature type="domain" description="MobA-like NTP transferase" evidence="9">
    <location>
        <begin position="13"/>
        <end position="159"/>
    </location>
</feature>
<dbReference type="InterPro" id="IPR025877">
    <property type="entry name" value="MobA-like_NTP_Trfase"/>
</dbReference>
<dbReference type="GO" id="GO:0005525">
    <property type="term" value="F:GTP binding"/>
    <property type="evidence" value="ECO:0007669"/>
    <property type="project" value="UniProtKB-UniRule"/>
</dbReference>
<evidence type="ECO:0000313" key="11">
    <source>
        <dbReference type="Proteomes" id="UP000254603"/>
    </source>
</evidence>
<evidence type="ECO:0000256" key="5">
    <source>
        <dbReference type="ARBA" id="ARBA00022842"/>
    </source>
</evidence>
<dbReference type="InterPro" id="IPR029044">
    <property type="entry name" value="Nucleotide-diphossugar_trans"/>
</dbReference>
<evidence type="ECO:0000256" key="8">
    <source>
        <dbReference type="HAMAP-Rule" id="MF_00316"/>
    </source>
</evidence>
<comment type="function">
    <text evidence="8">Transfers a GMP moiety from GTP to Mo-molybdopterin (Mo-MPT) cofactor (Moco or molybdenum cofactor) to form Mo-molybdopterin guanine dinucleotide (Mo-MGD) cofactor.</text>
</comment>
<dbReference type="HAMAP" id="MF_00316">
    <property type="entry name" value="MobA"/>
    <property type="match status" value="1"/>
</dbReference>
<comment type="cofactor">
    <cofactor evidence="8">
        <name>Mg(2+)</name>
        <dbReference type="ChEBI" id="CHEBI:18420"/>
    </cofactor>
</comment>
<keyword evidence="4 8" id="KW-0547">Nucleotide-binding</keyword>
<comment type="subunit">
    <text evidence="8">Monomer.</text>
</comment>
<dbReference type="GO" id="GO:1902758">
    <property type="term" value="P:bis(molybdopterin guanine dinucleotide)molybdenum biosynthetic process"/>
    <property type="evidence" value="ECO:0007669"/>
    <property type="project" value="TreeGrafter"/>
</dbReference>
<dbReference type="RefSeq" id="WP_018574871.1">
    <property type="nucleotide sequence ID" value="NZ_CP065725.1"/>
</dbReference>
<sequence>MAELRTELPSFAAIILAGGLGRRMGYQQKGLMPLHQRPLLSYALDKVQPYTKHIVISANKSLAQYRDFGYPVVSDLETYAMRGPLAGIYSAISTLPNDIEYVQVLPCDTPYLPDELVSDFYHFLINEPDKEMVIAVTESKEHPVIMQLKMSVMTKLKDFLDGPSELNRVMTFIKSCDYGTIKYSNSDQFTNINDTSLLQGNYQKGQ</sequence>
<dbReference type="SUPFAM" id="SSF53448">
    <property type="entry name" value="Nucleotide-diphospho-sugar transferases"/>
    <property type="match status" value="1"/>
</dbReference>
<proteinExistence type="inferred from homology"/>
<keyword evidence="1 8" id="KW-0963">Cytoplasm</keyword>
<dbReference type="GO" id="GO:0061603">
    <property type="term" value="F:molybdenum cofactor guanylyltransferase activity"/>
    <property type="evidence" value="ECO:0007669"/>
    <property type="project" value="UniProtKB-EC"/>
</dbReference>
<dbReference type="GO" id="GO:0005737">
    <property type="term" value="C:cytoplasm"/>
    <property type="evidence" value="ECO:0007669"/>
    <property type="project" value="UniProtKB-SubCell"/>
</dbReference>
<evidence type="ECO:0000256" key="7">
    <source>
        <dbReference type="ARBA" id="ARBA00023150"/>
    </source>
</evidence>
<dbReference type="CDD" id="cd02503">
    <property type="entry name" value="MobA"/>
    <property type="match status" value="1"/>
</dbReference>
<dbReference type="Proteomes" id="UP000254603">
    <property type="component" value="Unassembled WGS sequence"/>
</dbReference>
<comment type="catalytic activity">
    <reaction evidence="8">
        <text>Mo-molybdopterin + GTP + H(+) = Mo-molybdopterin guanine dinucleotide + diphosphate</text>
        <dbReference type="Rhea" id="RHEA:34243"/>
        <dbReference type="ChEBI" id="CHEBI:15378"/>
        <dbReference type="ChEBI" id="CHEBI:33019"/>
        <dbReference type="ChEBI" id="CHEBI:37565"/>
        <dbReference type="ChEBI" id="CHEBI:71302"/>
        <dbReference type="ChEBI" id="CHEBI:71310"/>
        <dbReference type="EC" id="2.7.7.77"/>
    </reaction>
</comment>
<evidence type="ECO:0000259" key="9">
    <source>
        <dbReference type="Pfam" id="PF12804"/>
    </source>
</evidence>
<evidence type="ECO:0000256" key="1">
    <source>
        <dbReference type="ARBA" id="ARBA00022490"/>
    </source>
</evidence>
<dbReference type="STRING" id="1122619.GCA_000373745_01698"/>
<evidence type="ECO:0000256" key="3">
    <source>
        <dbReference type="ARBA" id="ARBA00022723"/>
    </source>
</evidence>
<dbReference type="InterPro" id="IPR013482">
    <property type="entry name" value="Molybde_CF_guanTrfase"/>
</dbReference>
<evidence type="ECO:0000313" key="10">
    <source>
        <dbReference type="EMBL" id="SUA50293.1"/>
    </source>
</evidence>
<feature type="binding site" evidence="8">
    <location>
        <position position="75"/>
    </location>
    <ligand>
        <name>GTP</name>
        <dbReference type="ChEBI" id="CHEBI:37565"/>
    </ligand>
</feature>
<name>A0A378XBU1_9BURK</name>
<comment type="subcellular location">
    <subcellularLocation>
        <location evidence="8">Cytoplasm</location>
    </subcellularLocation>
</comment>
<keyword evidence="3 8" id="KW-0479">Metal-binding</keyword>
<feature type="binding site" evidence="8">
    <location>
        <position position="108"/>
    </location>
    <ligand>
        <name>GTP</name>
        <dbReference type="ChEBI" id="CHEBI:37565"/>
    </ligand>
</feature>
<evidence type="ECO:0000256" key="4">
    <source>
        <dbReference type="ARBA" id="ARBA00022741"/>
    </source>
</evidence>
<gene>
    <name evidence="8 10" type="primary">mobA</name>
    <name evidence="10" type="ORF">NCTC11997_00135</name>
</gene>